<accession>A0AA35WF34</accession>
<organism evidence="2 3">
    <name type="scientific">Geodia barretti</name>
    <name type="common">Barrett's horny sponge</name>
    <dbReference type="NCBI Taxonomy" id="519541"/>
    <lineage>
        <taxon>Eukaryota</taxon>
        <taxon>Metazoa</taxon>
        <taxon>Porifera</taxon>
        <taxon>Demospongiae</taxon>
        <taxon>Heteroscleromorpha</taxon>
        <taxon>Tetractinellida</taxon>
        <taxon>Astrophorina</taxon>
        <taxon>Geodiidae</taxon>
        <taxon>Geodia</taxon>
    </lineage>
</organism>
<proteinExistence type="predicted"/>
<evidence type="ECO:0000313" key="3">
    <source>
        <dbReference type="Proteomes" id="UP001174909"/>
    </source>
</evidence>
<protein>
    <recommendedName>
        <fullName evidence="1">Right handed beta helix domain-containing protein</fullName>
    </recommendedName>
</protein>
<reference evidence="2" key="1">
    <citation type="submission" date="2023-03" db="EMBL/GenBank/DDBJ databases">
        <authorList>
            <person name="Steffen K."/>
            <person name="Cardenas P."/>
        </authorList>
    </citation>
    <scope>NUCLEOTIDE SEQUENCE</scope>
</reference>
<dbReference type="AlphaFoldDB" id="A0AA35WF34"/>
<evidence type="ECO:0000313" key="2">
    <source>
        <dbReference type="EMBL" id="CAI8011112.1"/>
    </source>
</evidence>
<dbReference type="Gene3D" id="2.160.20.10">
    <property type="entry name" value="Single-stranded right-handed beta-helix, Pectin lyase-like"/>
    <property type="match status" value="1"/>
</dbReference>
<dbReference type="EMBL" id="CASHTH010001080">
    <property type="protein sequence ID" value="CAI8011112.1"/>
    <property type="molecule type" value="Genomic_DNA"/>
</dbReference>
<comment type="caution">
    <text evidence="2">The sequence shown here is derived from an EMBL/GenBank/DDBJ whole genome shotgun (WGS) entry which is preliminary data.</text>
</comment>
<evidence type="ECO:0000259" key="1">
    <source>
        <dbReference type="Pfam" id="PF13229"/>
    </source>
</evidence>
<name>A0AA35WF34_GEOBA</name>
<dbReference type="SUPFAM" id="SSF51126">
    <property type="entry name" value="Pectin lyase-like"/>
    <property type="match status" value="1"/>
</dbReference>
<feature type="domain" description="Right handed beta helix" evidence="1">
    <location>
        <begin position="78"/>
        <end position="180"/>
    </location>
</feature>
<dbReference type="Proteomes" id="UP001174909">
    <property type="component" value="Unassembled WGS sequence"/>
</dbReference>
<dbReference type="InterPro" id="IPR039448">
    <property type="entry name" value="Beta_helix"/>
</dbReference>
<keyword evidence="3" id="KW-1185">Reference proteome</keyword>
<dbReference type="InterPro" id="IPR012334">
    <property type="entry name" value="Pectin_lyas_fold"/>
</dbReference>
<gene>
    <name evidence="2" type="ORF">GBAR_LOCUS7233</name>
</gene>
<dbReference type="InterPro" id="IPR011050">
    <property type="entry name" value="Pectin_lyase_fold/virulence"/>
</dbReference>
<sequence length="213" mass="23499">MENEVWAGKILIAGDVIVPEGKTLTIRSDSVVGFDPITGVHQLIVRGSLYAEGEPDRQIIFGSLGTETEMPKTGDWVGIRFEETSLNSRLSYCRIQHADTALSSQSDGLQIESCLLNNNKLAILCDDGSPMISDNEINKNGTAIKCLKSASPEITRNSIQANEFGVVCDDDSRPMIHYNETRQQLPTRCCVLRLRFAGDSLQQHHFEWGMGGI</sequence>
<dbReference type="Pfam" id="PF13229">
    <property type="entry name" value="Beta_helix"/>
    <property type="match status" value="1"/>
</dbReference>